<dbReference type="FunFam" id="3.30.450.40:FF:000008">
    <property type="entry name" value="GAF domain-containing proteins"/>
    <property type="match status" value="1"/>
</dbReference>
<evidence type="ECO:0000256" key="1">
    <source>
        <dbReference type="ARBA" id="ARBA00038454"/>
    </source>
</evidence>
<keyword evidence="4" id="KW-1185">Reference proteome</keyword>
<dbReference type="Pfam" id="PF01590">
    <property type="entry name" value="GAF"/>
    <property type="match status" value="1"/>
</dbReference>
<dbReference type="PANTHER" id="PTHR21021">
    <property type="entry name" value="GAF/PUTATIVE CYTOSKELETAL PROTEIN"/>
    <property type="match status" value="1"/>
</dbReference>
<accession>A0A1N6EY93</accession>
<reference evidence="4" key="1">
    <citation type="submission" date="2016-11" db="EMBL/GenBank/DDBJ databases">
        <authorList>
            <person name="Varghese N."/>
            <person name="Submissions S."/>
        </authorList>
    </citation>
    <scope>NUCLEOTIDE SEQUENCE [LARGE SCALE GENOMIC DNA]</scope>
    <source>
        <strain evidence="4">DSM 22363</strain>
    </source>
</reference>
<dbReference type="InterPro" id="IPR000614">
    <property type="entry name" value="FRMsr_CS"/>
</dbReference>
<protein>
    <submittedName>
        <fullName evidence="3">GAF domain-containing protein</fullName>
    </submittedName>
</protein>
<evidence type="ECO:0000259" key="2">
    <source>
        <dbReference type="SMART" id="SM00065"/>
    </source>
</evidence>
<evidence type="ECO:0000313" key="4">
    <source>
        <dbReference type="Proteomes" id="UP000185192"/>
    </source>
</evidence>
<dbReference type="SMART" id="SM00065">
    <property type="entry name" value="GAF"/>
    <property type="match status" value="1"/>
</dbReference>
<name>A0A1N6EY93_9SPHN</name>
<dbReference type="SUPFAM" id="SSF55781">
    <property type="entry name" value="GAF domain-like"/>
    <property type="match status" value="1"/>
</dbReference>
<gene>
    <name evidence="3" type="ORF">SAMN02745824_2145</name>
</gene>
<sequence>MPVFIATGNQLEERPQLVAAKMMLRSGMVPLDLGHASLVAAAMFEFSISDESSTQTFYQDLISAAQALVDGEPDPIANMANISALIWQYVPDLNWAGFYRRISEELVLGPFQGKTACIRIAMGKGVCGTAARSGQTQRVADVHAFPGHIACDADSRSELVIPVVSAGEVIAVLDLDSPLPDRFKDADETGLCALIEAISPALAG</sequence>
<dbReference type="Gene3D" id="3.30.450.40">
    <property type="match status" value="1"/>
</dbReference>
<dbReference type="PANTHER" id="PTHR21021:SF15">
    <property type="entry name" value="FREE METHIONINE-R-SULFOXIDE REDUCTASE"/>
    <property type="match status" value="1"/>
</dbReference>
<dbReference type="InterPro" id="IPR029016">
    <property type="entry name" value="GAF-like_dom_sf"/>
</dbReference>
<organism evidence="3 4">
    <name type="scientific">Parasphingorhabdus marina DSM 22363</name>
    <dbReference type="NCBI Taxonomy" id="1123272"/>
    <lineage>
        <taxon>Bacteria</taxon>
        <taxon>Pseudomonadati</taxon>
        <taxon>Pseudomonadota</taxon>
        <taxon>Alphaproteobacteria</taxon>
        <taxon>Sphingomonadales</taxon>
        <taxon>Sphingomonadaceae</taxon>
        <taxon>Parasphingorhabdus</taxon>
    </lineage>
</organism>
<dbReference type="InterPro" id="IPR003018">
    <property type="entry name" value="GAF"/>
</dbReference>
<comment type="similarity">
    <text evidence="1">Belongs to the free Met sulfoxide reductase family.</text>
</comment>
<dbReference type="AlphaFoldDB" id="A0A1N6EY93"/>
<feature type="domain" description="GAF" evidence="2">
    <location>
        <begin position="60"/>
        <end position="203"/>
    </location>
</feature>
<dbReference type="Proteomes" id="UP000185192">
    <property type="component" value="Unassembled WGS sequence"/>
</dbReference>
<evidence type="ECO:0000313" key="3">
    <source>
        <dbReference type="EMBL" id="SIN88012.1"/>
    </source>
</evidence>
<proteinExistence type="inferred from homology"/>
<dbReference type="PROSITE" id="PS01320">
    <property type="entry name" value="UPF0067"/>
    <property type="match status" value="1"/>
</dbReference>
<dbReference type="STRING" id="1123272.SAMN02745824_2145"/>
<dbReference type="GO" id="GO:0005829">
    <property type="term" value="C:cytosol"/>
    <property type="evidence" value="ECO:0007669"/>
    <property type="project" value="TreeGrafter"/>
</dbReference>
<dbReference type="InterPro" id="IPR051330">
    <property type="entry name" value="Phosphatase_reg/MetRdx"/>
</dbReference>
<dbReference type="EMBL" id="FSQW01000002">
    <property type="protein sequence ID" value="SIN88012.1"/>
    <property type="molecule type" value="Genomic_DNA"/>
</dbReference>
<dbReference type="GO" id="GO:0033745">
    <property type="term" value="F:L-methionine-(R)-S-oxide reductase activity"/>
    <property type="evidence" value="ECO:0007669"/>
    <property type="project" value="TreeGrafter"/>
</dbReference>